<dbReference type="InterPro" id="IPR011009">
    <property type="entry name" value="Kinase-like_dom_sf"/>
</dbReference>
<dbReference type="EMBL" id="KN880591">
    <property type="protein sequence ID" value="KIY65409.1"/>
    <property type="molecule type" value="Genomic_DNA"/>
</dbReference>
<dbReference type="AlphaFoldDB" id="A0A0D7B5E2"/>
<dbReference type="GO" id="GO:0004674">
    <property type="term" value="F:protein serine/threonine kinase activity"/>
    <property type="evidence" value="ECO:0007669"/>
    <property type="project" value="UniProtKB-EC"/>
</dbReference>
<name>A0A0D7B5E2_9AGAR</name>
<protein>
    <recommendedName>
        <fullName evidence="1">non-specific serine/threonine protein kinase</fullName>
        <ecNumber evidence="1">2.7.11.1</ecNumber>
    </recommendedName>
</protein>
<dbReference type="GO" id="GO:0005524">
    <property type="term" value="F:ATP binding"/>
    <property type="evidence" value="ECO:0007669"/>
    <property type="project" value="InterPro"/>
</dbReference>
<sequence>MLLTIQSHISDGGFSRVYLAVVENSDKRVALKKAHITKYVKNSQLRHEAALLLHLRGHPSIPQVFAWGRSQYYEYLALEILGDSVSTVASNPDKPLTLANLVALICQMDLECRDQLDAIEHVHSRYITHADIKPGNFLFDQHSQDGRIRLIDFGLSIPNRDLVTLAHIPETEARSLRGTSRYASIPVHMHRICARRDDMESLAYTIVKLLRGSLPWHALDDHNAICRMKQAWSGPSLCAGYPSVFGEFVQYTRGIRFDEAPRYARWRAAFRSLVPSGSDSYVPTDATEPYVGKEFLKGDEGNLTGSGEDIRDAPHTDSSVGNSLPSSDDDWSPTSSWADPINIRNAHLVGDEQKAVRDSLEGFDEPPGRGTEFSSLSQRSAVQVVEVMEPL</sequence>
<dbReference type="InterPro" id="IPR000719">
    <property type="entry name" value="Prot_kinase_dom"/>
</dbReference>
<dbReference type="InterPro" id="IPR050235">
    <property type="entry name" value="CK1_Ser-Thr_kinase"/>
</dbReference>
<organism evidence="4 5">
    <name type="scientific">Cylindrobasidium torrendii FP15055 ss-10</name>
    <dbReference type="NCBI Taxonomy" id="1314674"/>
    <lineage>
        <taxon>Eukaryota</taxon>
        <taxon>Fungi</taxon>
        <taxon>Dikarya</taxon>
        <taxon>Basidiomycota</taxon>
        <taxon>Agaricomycotina</taxon>
        <taxon>Agaricomycetes</taxon>
        <taxon>Agaricomycetidae</taxon>
        <taxon>Agaricales</taxon>
        <taxon>Marasmiineae</taxon>
        <taxon>Physalacriaceae</taxon>
        <taxon>Cylindrobasidium</taxon>
    </lineage>
</organism>
<evidence type="ECO:0000313" key="5">
    <source>
        <dbReference type="Proteomes" id="UP000054007"/>
    </source>
</evidence>
<evidence type="ECO:0000256" key="1">
    <source>
        <dbReference type="ARBA" id="ARBA00012513"/>
    </source>
</evidence>
<evidence type="ECO:0000259" key="3">
    <source>
        <dbReference type="PROSITE" id="PS50011"/>
    </source>
</evidence>
<evidence type="ECO:0000313" key="4">
    <source>
        <dbReference type="EMBL" id="KIY65409.1"/>
    </source>
</evidence>
<dbReference type="PROSITE" id="PS50011">
    <property type="entry name" value="PROTEIN_KINASE_DOM"/>
    <property type="match status" value="1"/>
</dbReference>
<gene>
    <name evidence="4" type="ORF">CYLTODRAFT_456335</name>
</gene>
<dbReference type="STRING" id="1314674.A0A0D7B5E2"/>
<keyword evidence="5" id="KW-1185">Reference proteome</keyword>
<dbReference type="PROSITE" id="PS00108">
    <property type="entry name" value="PROTEIN_KINASE_ST"/>
    <property type="match status" value="1"/>
</dbReference>
<evidence type="ECO:0000256" key="2">
    <source>
        <dbReference type="SAM" id="MobiDB-lite"/>
    </source>
</evidence>
<feature type="region of interest" description="Disordered" evidence="2">
    <location>
        <begin position="356"/>
        <end position="378"/>
    </location>
</feature>
<reference evidence="4 5" key="1">
    <citation type="journal article" date="2015" name="Fungal Genet. Biol.">
        <title>Evolution of novel wood decay mechanisms in Agaricales revealed by the genome sequences of Fistulina hepatica and Cylindrobasidium torrendii.</title>
        <authorList>
            <person name="Floudas D."/>
            <person name="Held B.W."/>
            <person name="Riley R."/>
            <person name="Nagy L.G."/>
            <person name="Koehler G."/>
            <person name="Ransdell A.S."/>
            <person name="Younus H."/>
            <person name="Chow J."/>
            <person name="Chiniquy J."/>
            <person name="Lipzen A."/>
            <person name="Tritt A."/>
            <person name="Sun H."/>
            <person name="Haridas S."/>
            <person name="LaButti K."/>
            <person name="Ohm R.A."/>
            <person name="Kues U."/>
            <person name="Blanchette R.A."/>
            <person name="Grigoriev I.V."/>
            <person name="Minto R.E."/>
            <person name="Hibbett D.S."/>
        </authorList>
    </citation>
    <scope>NUCLEOTIDE SEQUENCE [LARGE SCALE GENOMIC DNA]</scope>
    <source>
        <strain evidence="4 5">FP15055 ss-10</strain>
    </source>
</reference>
<dbReference type="Pfam" id="PF00069">
    <property type="entry name" value="Pkinase"/>
    <property type="match status" value="1"/>
</dbReference>
<proteinExistence type="predicted"/>
<dbReference type="Proteomes" id="UP000054007">
    <property type="component" value="Unassembled WGS sequence"/>
</dbReference>
<dbReference type="OrthoDB" id="5579860at2759"/>
<dbReference type="SUPFAM" id="SSF56112">
    <property type="entry name" value="Protein kinase-like (PK-like)"/>
    <property type="match status" value="1"/>
</dbReference>
<keyword evidence="4" id="KW-0808">Transferase</keyword>
<accession>A0A0D7B5E2</accession>
<feature type="region of interest" description="Disordered" evidence="2">
    <location>
        <begin position="292"/>
        <end position="337"/>
    </location>
</feature>
<feature type="domain" description="Protein kinase" evidence="3">
    <location>
        <begin position="3"/>
        <end position="282"/>
    </location>
</feature>
<dbReference type="EC" id="2.7.11.1" evidence="1"/>
<dbReference type="InterPro" id="IPR008271">
    <property type="entry name" value="Ser/Thr_kinase_AS"/>
</dbReference>
<keyword evidence="4" id="KW-0418">Kinase</keyword>
<dbReference type="PANTHER" id="PTHR11909">
    <property type="entry name" value="CASEIN KINASE-RELATED"/>
    <property type="match status" value="1"/>
</dbReference>
<dbReference type="SMART" id="SM00220">
    <property type="entry name" value="S_TKc"/>
    <property type="match status" value="1"/>
</dbReference>
<dbReference type="Gene3D" id="1.10.510.10">
    <property type="entry name" value="Transferase(Phosphotransferase) domain 1"/>
    <property type="match status" value="1"/>
</dbReference>